<organism evidence="7 8">
    <name type="scientific">Sulfurovum lithotrophicum</name>
    <dbReference type="NCBI Taxonomy" id="206403"/>
    <lineage>
        <taxon>Bacteria</taxon>
        <taxon>Pseudomonadati</taxon>
        <taxon>Campylobacterota</taxon>
        <taxon>Epsilonproteobacteria</taxon>
        <taxon>Campylobacterales</taxon>
        <taxon>Sulfurovaceae</taxon>
        <taxon>Sulfurovum</taxon>
    </lineage>
</organism>
<name>A0A7U4M215_9BACT</name>
<dbReference type="PROSITE" id="PS51379">
    <property type="entry name" value="4FE4S_FER_2"/>
    <property type="match status" value="2"/>
</dbReference>
<dbReference type="InterPro" id="IPR017900">
    <property type="entry name" value="4Fe4S_Fe_S_CS"/>
</dbReference>
<keyword evidence="3" id="KW-0408">Iron</keyword>
<evidence type="ECO:0000313" key="8">
    <source>
        <dbReference type="Proteomes" id="UP000034444"/>
    </source>
</evidence>
<evidence type="ECO:0000259" key="6">
    <source>
        <dbReference type="PROSITE" id="PS51379"/>
    </source>
</evidence>
<dbReference type="PROSITE" id="PS00198">
    <property type="entry name" value="4FE4S_FER_1"/>
    <property type="match status" value="2"/>
</dbReference>
<dbReference type="Proteomes" id="UP000034444">
    <property type="component" value="Chromosome"/>
</dbReference>
<keyword evidence="8" id="KW-1185">Reference proteome</keyword>
<feature type="domain" description="4Fe-4S ferredoxin-type" evidence="6">
    <location>
        <begin position="261"/>
        <end position="289"/>
    </location>
</feature>
<dbReference type="KEGG" id="slh:YH65_08590"/>
<reference evidence="7 8" key="1">
    <citation type="submission" date="2015-04" db="EMBL/GenBank/DDBJ databases">
        <title>Complete genome sequence of Sulfurovum lithotrophicum ATCC BAA-797T.</title>
        <authorList>
            <person name="Ahn J."/>
            <person name="Park G."/>
            <person name="Jeon W."/>
            <person name="Jang Y."/>
            <person name="Jang M."/>
            <person name="Lee H."/>
            <person name="Lee H."/>
        </authorList>
    </citation>
    <scope>NUCLEOTIDE SEQUENCE [LARGE SCALE GENOMIC DNA]</scope>
    <source>
        <strain evidence="8">ATCC BAA-797 / 42BKT</strain>
    </source>
</reference>
<dbReference type="GO" id="GO:0051539">
    <property type="term" value="F:4 iron, 4 sulfur cluster binding"/>
    <property type="evidence" value="ECO:0007669"/>
    <property type="project" value="UniProtKB-KW"/>
</dbReference>
<proteinExistence type="predicted"/>
<keyword evidence="1" id="KW-0004">4Fe-4S</keyword>
<dbReference type="GO" id="GO:0046872">
    <property type="term" value="F:metal ion binding"/>
    <property type="evidence" value="ECO:0007669"/>
    <property type="project" value="UniProtKB-KW"/>
</dbReference>
<dbReference type="EMBL" id="CP011308">
    <property type="protein sequence ID" value="AKF25433.1"/>
    <property type="molecule type" value="Genomic_DNA"/>
</dbReference>
<sequence>MKLHFDVASCVRAKSKFSECTKCMDICPDSISMQDNLPTFKTATGVEAAACVGVCPTEAFALSDFSTTEFFFTFLESKVRLISPNINVPCLSVLSVEHLISLALASEEPITLDLSVYDPDSILFEHIEKTIDEANFVLSSFSDKQLETNVDDMPHHPEDDSGSQKIPDQAGNDGSSEEEVLSRRSFLGNVSLKGVIKHKKAFDEAVDADELQRFDIDVSVVEKIKDKQLPDKRKILFTTLKRAGVPDVLEVLPEEEISFVSQKYIDDNCTNCQICYRICPTGALSSDGKFSLIHFDAMLCLKCRLCHDACEPDAIHLQKGFEIKEFFEPTQRTLATFSVKRCNECGNYFTYTGGEVTCPRCMVEEEEAMFLHENAKKMSGEKE</sequence>
<protein>
    <submittedName>
        <fullName evidence="7">Ferredoxin</fullName>
    </submittedName>
</protein>
<dbReference type="InterPro" id="IPR017896">
    <property type="entry name" value="4Fe4S_Fe-S-bd"/>
</dbReference>
<dbReference type="AlphaFoldDB" id="A0A7U4M215"/>
<feature type="region of interest" description="Disordered" evidence="5">
    <location>
        <begin position="148"/>
        <end position="178"/>
    </location>
</feature>
<dbReference type="PANTHER" id="PTHR43687">
    <property type="entry name" value="ADENYLYLSULFATE REDUCTASE, BETA SUBUNIT"/>
    <property type="match status" value="1"/>
</dbReference>
<evidence type="ECO:0000313" key="7">
    <source>
        <dbReference type="EMBL" id="AKF25433.1"/>
    </source>
</evidence>
<dbReference type="Pfam" id="PF00037">
    <property type="entry name" value="Fer4"/>
    <property type="match status" value="1"/>
</dbReference>
<evidence type="ECO:0000256" key="5">
    <source>
        <dbReference type="SAM" id="MobiDB-lite"/>
    </source>
</evidence>
<feature type="domain" description="4Fe-4S ferredoxin-type" evidence="6">
    <location>
        <begin position="291"/>
        <end position="320"/>
    </location>
</feature>
<dbReference type="InterPro" id="IPR050572">
    <property type="entry name" value="Fe-S_Ferredoxin"/>
</dbReference>
<accession>A0A7U4M215</accession>
<evidence type="ECO:0000256" key="1">
    <source>
        <dbReference type="ARBA" id="ARBA00022485"/>
    </source>
</evidence>
<gene>
    <name evidence="7" type="ORF">YH65_08590</name>
</gene>
<dbReference type="Gene3D" id="3.30.70.20">
    <property type="match status" value="2"/>
</dbReference>
<dbReference type="OrthoDB" id="9808559at2"/>
<reference evidence="8" key="2">
    <citation type="journal article" date="2017" name="Stand. Genomic Sci.">
        <title>Complete genome sequence of the sulfur-oxidizing chemolithoautotrophic Sulfurovum lithotrophicum 42BKTT.</title>
        <authorList>
            <person name="Jeon W."/>
            <person name="Priscilla L."/>
            <person name="Park G."/>
            <person name="Lee H."/>
            <person name="Lee N."/>
            <person name="Lee D."/>
            <person name="Kwon H."/>
            <person name="Ahn I."/>
            <person name="Lee C."/>
            <person name="Lee H."/>
            <person name="Ahn J."/>
        </authorList>
    </citation>
    <scope>NUCLEOTIDE SEQUENCE [LARGE SCALE GENOMIC DNA]</scope>
    <source>
        <strain evidence="8">ATCC BAA-797 / 42BKT</strain>
    </source>
</reference>
<keyword evidence="2" id="KW-0479">Metal-binding</keyword>
<dbReference type="PANTHER" id="PTHR43687:SF1">
    <property type="entry name" value="FERREDOXIN III"/>
    <property type="match status" value="1"/>
</dbReference>
<evidence type="ECO:0000256" key="4">
    <source>
        <dbReference type="ARBA" id="ARBA00023014"/>
    </source>
</evidence>
<evidence type="ECO:0000256" key="2">
    <source>
        <dbReference type="ARBA" id="ARBA00022723"/>
    </source>
</evidence>
<dbReference type="RefSeq" id="WP_046551508.1">
    <property type="nucleotide sequence ID" value="NZ_CP011308.1"/>
</dbReference>
<evidence type="ECO:0000256" key="3">
    <source>
        <dbReference type="ARBA" id="ARBA00023004"/>
    </source>
</evidence>
<dbReference type="SUPFAM" id="SSF54862">
    <property type="entry name" value="4Fe-4S ferredoxins"/>
    <property type="match status" value="2"/>
</dbReference>
<keyword evidence="4" id="KW-0411">Iron-sulfur</keyword>